<evidence type="ECO:0000313" key="7">
    <source>
        <dbReference type="Proteomes" id="UP000886865"/>
    </source>
</evidence>
<keyword evidence="2" id="KW-0731">Sigma factor</keyword>
<dbReference type="GO" id="GO:0006352">
    <property type="term" value="P:DNA-templated transcription initiation"/>
    <property type="evidence" value="ECO:0007669"/>
    <property type="project" value="InterPro"/>
</dbReference>
<protein>
    <submittedName>
        <fullName evidence="6">Sigma-70 family RNA polymerase sigma factor</fullName>
    </submittedName>
</protein>
<keyword evidence="3" id="KW-0238">DNA-binding</keyword>
<evidence type="ECO:0000256" key="3">
    <source>
        <dbReference type="ARBA" id="ARBA00023125"/>
    </source>
</evidence>
<dbReference type="PANTHER" id="PTHR30385">
    <property type="entry name" value="SIGMA FACTOR F FLAGELLAR"/>
    <property type="match status" value="1"/>
</dbReference>
<dbReference type="GO" id="GO:0016987">
    <property type="term" value="F:sigma factor activity"/>
    <property type="evidence" value="ECO:0007669"/>
    <property type="project" value="UniProtKB-KW"/>
</dbReference>
<dbReference type="AlphaFoldDB" id="A0A9D1FI56"/>
<dbReference type="InterPro" id="IPR014284">
    <property type="entry name" value="RNA_pol_sigma-70_dom"/>
</dbReference>
<evidence type="ECO:0000259" key="5">
    <source>
        <dbReference type="Pfam" id="PF04545"/>
    </source>
</evidence>
<dbReference type="Proteomes" id="UP000886865">
    <property type="component" value="Unassembled WGS sequence"/>
</dbReference>
<feature type="domain" description="RNA polymerase sigma-70 region 4" evidence="5">
    <location>
        <begin position="164"/>
        <end position="213"/>
    </location>
</feature>
<evidence type="ECO:0000256" key="1">
    <source>
        <dbReference type="ARBA" id="ARBA00023015"/>
    </source>
</evidence>
<accession>A0A9D1FI56</accession>
<comment type="caution">
    <text evidence="6">The sequence shown here is derived from an EMBL/GenBank/DDBJ whole genome shotgun (WGS) entry which is preliminary data.</text>
</comment>
<dbReference type="NCBIfam" id="TIGR02937">
    <property type="entry name" value="sigma70-ECF"/>
    <property type="match status" value="1"/>
</dbReference>
<gene>
    <name evidence="6" type="ORF">IAA86_04665</name>
</gene>
<evidence type="ECO:0000313" key="6">
    <source>
        <dbReference type="EMBL" id="HIS74296.1"/>
    </source>
</evidence>
<dbReference type="EMBL" id="DVJQ01000040">
    <property type="protein sequence ID" value="HIS74296.1"/>
    <property type="molecule type" value="Genomic_DNA"/>
</dbReference>
<dbReference type="SUPFAM" id="SSF88659">
    <property type="entry name" value="Sigma3 and sigma4 domains of RNA polymerase sigma factors"/>
    <property type="match status" value="1"/>
</dbReference>
<reference evidence="6" key="1">
    <citation type="submission" date="2020-10" db="EMBL/GenBank/DDBJ databases">
        <authorList>
            <person name="Gilroy R."/>
        </authorList>
    </citation>
    <scope>NUCLEOTIDE SEQUENCE</scope>
    <source>
        <strain evidence="6">CHK152-2871</strain>
    </source>
</reference>
<name>A0A9D1FI56_9BACT</name>
<dbReference type="Gene3D" id="1.20.140.160">
    <property type="match status" value="1"/>
</dbReference>
<dbReference type="InterPro" id="IPR007630">
    <property type="entry name" value="RNA_pol_sigma70_r4"/>
</dbReference>
<dbReference type="InterPro" id="IPR013324">
    <property type="entry name" value="RNA_pol_sigma_r3/r4-like"/>
</dbReference>
<sequence>MAPTLQSNLNDYIDIIQKVARVEYKRIPSHMVECEELVSIGIIAIQALIKNKTPEQLQRYNTSYIATAVRWAIRNELRNRYKWYTLKHKREESDEDEYQTNDNSSLDVSPNKVREAIYETILSIDSIAAASSDNDSPFDFIKDNSATPDEKAEISELGKLIREAIATLPQKDRTIMEYRFYRNMQVKQIAAQVGLSSSRITRIVQSSLNCVREYLQKRGMTSY</sequence>
<evidence type="ECO:0000256" key="2">
    <source>
        <dbReference type="ARBA" id="ARBA00023082"/>
    </source>
</evidence>
<dbReference type="Pfam" id="PF04545">
    <property type="entry name" value="Sigma70_r4"/>
    <property type="match status" value="1"/>
</dbReference>
<keyword evidence="4" id="KW-0804">Transcription</keyword>
<organism evidence="6 7">
    <name type="scientific">Candidatus Galligastranaerophilus intestinavium</name>
    <dbReference type="NCBI Taxonomy" id="2840836"/>
    <lineage>
        <taxon>Bacteria</taxon>
        <taxon>Candidatus Galligastranaerophilus</taxon>
    </lineage>
</organism>
<dbReference type="GO" id="GO:0003677">
    <property type="term" value="F:DNA binding"/>
    <property type="evidence" value="ECO:0007669"/>
    <property type="project" value="UniProtKB-KW"/>
</dbReference>
<proteinExistence type="predicted"/>
<evidence type="ECO:0000256" key="4">
    <source>
        <dbReference type="ARBA" id="ARBA00023163"/>
    </source>
</evidence>
<keyword evidence="1" id="KW-0805">Transcription regulation</keyword>
<reference evidence="6" key="2">
    <citation type="journal article" date="2021" name="PeerJ">
        <title>Extensive microbial diversity within the chicken gut microbiome revealed by metagenomics and culture.</title>
        <authorList>
            <person name="Gilroy R."/>
            <person name="Ravi A."/>
            <person name="Getino M."/>
            <person name="Pursley I."/>
            <person name="Horton D.L."/>
            <person name="Alikhan N.F."/>
            <person name="Baker D."/>
            <person name="Gharbi K."/>
            <person name="Hall N."/>
            <person name="Watson M."/>
            <person name="Adriaenssens E.M."/>
            <person name="Foster-Nyarko E."/>
            <person name="Jarju S."/>
            <person name="Secka A."/>
            <person name="Antonio M."/>
            <person name="Oren A."/>
            <person name="Chaudhuri R.R."/>
            <person name="La Ragione R."/>
            <person name="Hildebrand F."/>
            <person name="Pallen M.J."/>
        </authorList>
    </citation>
    <scope>NUCLEOTIDE SEQUENCE</scope>
    <source>
        <strain evidence="6">CHK152-2871</strain>
    </source>
</reference>